<proteinExistence type="predicted"/>
<dbReference type="AlphaFoldDB" id="A0AAE1PTU9"/>
<dbReference type="Gene3D" id="3.30.70.1820">
    <property type="entry name" value="L1 transposable element, RRM domain"/>
    <property type="match status" value="1"/>
</dbReference>
<dbReference type="GO" id="GO:0061343">
    <property type="term" value="P:cell adhesion involved in heart morphogenesis"/>
    <property type="evidence" value="ECO:0007669"/>
    <property type="project" value="TreeGrafter"/>
</dbReference>
<keyword evidence="3" id="KW-1185">Reference proteome</keyword>
<evidence type="ECO:0008006" key="4">
    <source>
        <dbReference type="Google" id="ProtNLM"/>
    </source>
</evidence>
<protein>
    <recommendedName>
        <fullName evidence="4">Reverse transcriptase domain-containing protein</fullName>
    </recommendedName>
</protein>
<comment type="caution">
    <text evidence="2">The sequence shown here is derived from an EMBL/GenBank/DDBJ whole genome shotgun (WGS) entry which is preliminary data.</text>
</comment>
<dbReference type="EMBL" id="JAWZYT010001367">
    <property type="protein sequence ID" value="KAK4312892.1"/>
    <property type="molecule type" value="Genomic_DNA"/>
</dbReference>
<gene>
    <name evidence="2" type="ORF">Pmani_015716</name>
</gene>
<dbReference type="Proteomes" id="UP001292094">
    <property type="component" value="Unassembled WGS sequence"/>
</dbReference>
<accession>A0AAE1PTU9</accession>
<evidence type="ECO:0000313" key="2">
    <source>
        <dbReference type="EMBL" id="KAK4312892.1"/>
    </source>
</evidence>
<dbReference type="PRINTS" id="PR01345">
    <property type="entry name" value="CERVTRCPTASE"/>
</dbReference>
<organism evidence="2 3">
    <name type="scientific">Petrolisthes manimaculis</name>
    <dbReference type="NCBI Taxonomy" id="1843537"/>
    <lineage>
        <taxon>Eukaryota</taxon>
        <taxon>Metazoa</taxon>
        <taxon>Ecdysozoa</taxon>
        <taxon>Arthropoda</taxon>
        <taxon>Crustacea</taxon>
        <taxon>Multicrustacea</taxon>
        <taxon>Malacostraca</taxon>
        <taxon>Eumalacostraca</taxon>
        <taxon>Eucarida</taxon>
        <taxon>Decapoda</taxon>
        <taxon>Pleocyemata</taxon>
        <taxon>Anomura</taxon>
        <taxon>Galatheoidea</taxon>
        <taxon>Porcellanidae</taxon>
        <taxon>Petrolisthes</taxon>
    </lineage>
</organism>
<sequence>MPKEAYDYIVSVGDQVAWKCTYCKRGCLKLYEYMEELGKQNKTLWSKQREIRDEMNALTEVVGKNQEINKDMEVRLGALEANSVVERERQDNNGEKCIHIETRLANLEANFAGIEEKLALGSGTGDSSQAEITRNEAVPDLKAIMKQEMEQLKKTMVENDIQLKKEVKEKQEEKLRELRDEEARRNNIIIYGIPESQEKEGPKRRDSDQEVVVKLFQEVLEVKLNQNSLVKIIRLGKREESVANPRPLLVGLDSPILKRDVLLQTKKLKGKDEYKDIFLQHDLTKGQRENMKSLAAEARKMELEDNWTTAGDESSEEYLFVEALRDIYMYQHVLKPTRARGSDCPNILDLILTNEDGMIDNLVLASPLGKSDHSLIEFKYNAYSERRMTRRTVYLYDRGDYEQMRMEITEEWKVNVMSLGRTEEKWKQLKEKLKEIESLYVPVKHINENKLPKKYDAPIDQHTKEEVKKKNRCWQRYIETRDPEKYQAYTRQRNKVRKLTRKAQKDCEREIARESKTNPKKFWRYVKNKLKTSTGVADLKINTDGETEFARTDHDKAKALSEFFAEVFTREPEDHSATILVHNNNAPMIPELVINAEEVRKQLYNLKIDKSPGPDSIHPRILKELRDELCDVLADLYNTSLREGRLPQEWKTANRWSEENLLPFHPDKCKHLKISSSRRVPRDTKYHLLKQNGTMTDIGEVDCEKDLGIVTDRHLTFEKHIQAKVNTANKIMGMIRRTFTALDNPTFRCLFKTMVRPHLEYAQSVWSPYRKKDVITIENVLRRASKLVPGLKDLTYPERLQVLGLPTMAYRRIRGDMIEVFKILNGHYDSEVNLHLEKNTGSTRGNSHKLFKERCRTKGRQMFFRLRIVDVWNSLPDDVIGAGSVLSFEKRLDKCWQNQGIKFNFDEKLVTTPGHYASLSIDENDLDIEA</sequence>
<reference evidence="2" key="1">
    <citation type="submission" date="2023-11" db="EMBL/GenBank/DDBJ databases">
        <title>Genome assemblies of two species of porcelain crab, Petrolisthes cinctipes and Petrolisthes manimaculis (Anomura: Porcellanidae).</title>
        <authorList>
            <person name="Angst P."/>
        </authorList>
    </citation>
    <scope>NUCLEOTIDE SEQUENCE</scope>
    <source>
        <strain evidence="2">PB745_02</strain>
        <tissue evidence="2">Gill</tissue>
    </source>
</reference>
<keyword evidence="1" id="KW-0175">Coiled coil</keyword>
<evidence type="ECO:0000256" key="1">
    <source>
        <dbReference type="SAM" id="Coils"/>
    </source>
</evidence>
<name>A0AAE1PTU9_9EUCA</name>
<feature type="coiled-coil region" evidence="1">
    <location>
        <begin position="161"/>
        <end position="188"/>
    </location>
</feature>
<dbReference type="GO" id="GO:0007508">
    <property type="term" value="P:larval heart development"/>
    <property type="evidence" value="ECO:0007669"/>
    <property type="project" value="TreeGrafter"/>
</dbReference>
<dbReference type="PANTHER" id="PTHR33395:SF21">
    <property type="entry name" value="PERICARDIN"/>
    <property type="match status" value="1"/>
</dbReference>
<dbReference type="PANTHER" id="PTHR33395">
    <property type="entry name" value="TRANSCRIPTASE, PUTATIVE-RELATED-RELATED"/>
    <property type="match status" value="1"/>
</dbReference>
<evidence type="ECO:0000313" key="3">
    <source>
        <dbReference type="Proteomes" id="UP001292094"/>
    </source>
</evidence>
<dbReference type="GO" id="GO:0031012">
    <property type="term" value="C:extracellular matrix"/>
    <property type="evidence" value="ECO:0007669"/>
    <property type="project" value="TreeGrafter"/>
</dbReference>